<evidence type="ECO:0000259" key="6">
    <source>
        <dbReference type="Pfam" id="PF06271"/>
    </source>
</evidence>
<evidence type="ECO:0000313" key="8">
    <source>
        <dbReference type="Proteomes" id="UP000285908"/>
    </source>
</evidence>
<dbReference type="GO" id="GO:0016020">
    <property type="term" value="C:membrane"/>
    <property type="evidence" value="ECO:0007669"/>
    <property type="project" value="UniProtKB-SubCell"/>
</dbReference>
<evidence type="ECO:0000256" key="5">
    <source>
        <dbReference type="SAM" id="Phobius"/>
    </source>
</evidence>
<evidence type="ECO:0000256" key="4">
    <source>
        <dbReference type="ARBA" id="ARBA00023136"/>
    </source>
</evidence>
<keyword evidence="4 5" id="KW-0472">Membrane</keyword>
<evidence type="ECO:0000256" key="3">
    <source>
        <dbReference type="ARBA" id="ARBA00022989"/>
    </source>
</evidence>
<comment type="caution">
    <text evidence="7">The sequence shown here is derived from an EMBL/GenBank/DDBJ whole genome shotgun (WGS) entry which is preliminary data.</text>
</comment>
<feature type="transmembrane region" description="Helical" evidence="5">
    <location>
        <begin position="110"/>
        <end position="131"/>
    </location>
</feature>
<evidence type="ECO:0000313" key="7">
    <source>
        <dbReference type="EMBL" id="RVV99775.1"/>
    </source>
</evidence>
<dbReference type="RefSeq" id="WP_127905216.1">
    <property type="nucleotide sequence ID" value="NZ_RQXX01000001.1"/>
</dbReference>
<dbReference type="EMBL" id="RQXX01000001">
    <property type="protein sequence ID" value="RVV99775.1"/>
    <property type="molecule type" value="Genomic_DNA"/>
</dbReference>
<organism evidence="7 8">
    <name type="scientific">Mesobaculum littorinae</name>
    <dbReference type="NCBI Taxonomy" id="2486419"/>
    <lineage>
        <taxon>Bacteria</taxon>
        <taxon>Pseudomonadati</taxon>
        <taxon>Pseudomonadota</taxon>
        <taxon>Alphaproteobacteria</taxon>
        <taxon>Rhodobacterales</taxon>
        <taxon>Roseobacteraceae</taxon>
        <taxon>Mesobaculum</taxon>
    </lineage>
</organism>
<evidence type="ECO:0000256" key="1">
    <source>
        <dbReference type="ARBA" id="ARBA00004141"/>
    </source>
</evidence>
<dbReference type="InterPro" id="IPR010432">
    <property type="entry name" value="RDD"/>
</dbReference>
<dbReference type="Pfam" id="PF06271">
    <property type="entry name" value="RDD"/>
    <property type="match status" value="1"/>
</dbReference>
<gene>
    <name evidence="7" type="ORF">EKE94_03620</name>
</gene>
<keyword evidence="3 5" id="KW-1133">Transmembrane helix</keyword>
<sequence>MTTIESTPVWDGLPDPETEAEFYEGVPTKRAIAWCLDVTLIGIVSVVLVPFTLFTALFYFPVLMAVVGFLYRWVCLTRGSATLGMRLTGIEIRDHSGARLDPTGAFLHTAGYAASLAIFPLQLVSIALMLISPRAQGLTDHGLGTAAINRPAEG</sequence>
<dbReference type="Proteomes" id="UP000285908">
    <property type="component" value="Unassembled WGS sequence"/>
</dbReference>
<keyword evidence="8" id="KW-1185">Reference proteome</keyword>
<dbReference type="AlphaFoldDB" id="A0A438AMD7"/>
<evidence type="ECO:0000256" key="2">
    <source>
        <dbReference type="ARBA" id="ARBA00022692"/>
    </source>
</evidence>
<reference evidence="7 8" key="1">
    <citation type="submission" date="2018-11" db="EMBL/GenBank/DDBJ databases">
        <title>Mesobaculum littorinae gen. nov., sp. nov., isolated from Littorina scabra that represents a novel genus of the order Rhodobacteraceae.</title>
        <authorList>
            <person name="Li F."/>
        </authorList>
    </citation>
    <scope>NUCLEOTIDE SEQUENCE [LARGE SCALE GENOMIC DNA]</scope>
    <source>
        <strain evidence="7 8">M0103</strain>
    </source>
</reference>
<dbReference type="OrthoDB" id="7270324at2"/>
<feature type="domain" description="RDD" evidence="6">
    <location>
        <begin position="27"/>
        <end position="140"/>
    </location>
</feature>
<keyword evidence="2 5" id="KW-0812">Transmembrane</keyword>
<feature type="transmembrane region" description="Helical" evidence="5">
    <location>
        <begin position="31"/>
        <end position="49"/>
    </location>
</feature>
<name>A0A438AMD7_9RHOB</name>
<protein>
    <submittedName>
        <fullName evidence="7">RDD family protein</fullName>
    </submittedName>
</protein>
<comment type="subcellular location">
    <subcellularLocation>
        <location evidence="1">Membrane</location>
        <topology evidence="1">Multi-pass membrane protein</topology>
    </subcellularLocation>
</comment>
<accession>A0A438AMD7</accession>
<proteinExistence type="predicted"/>